<dbReference type="InterPro" id="IPR053090">
    <property type="entry name" value="Centromere_KNL-2_homolog"/>
</dbReference>
<organism evidence="3 4">
    <name type="scientific">Erythroxylum novogranatense</name>
    <dbReference type="NCBI Taxonomy" id="1862640"/>
    <lineage>
        <taxon>Eukaryota</taxon>
        <taxon>Viridiplantae</taxon>
        <taxon>Streptophyta</taxon>
        <taxon>Embryophyta</taxon>
        <taxon>Tracheophyta</taxon>
        <taxon>Spermatophyta</taxon>
        <taxon>Magnoliopsida</taxon>
        <taxon>eudicotyledons</taxon>
        <taxon>Gunneridae</taxon>
        <taxon>Pentapetalae</taxon>
        <taxon>rosids</taxon>
        <taxon>fabids</taxon>
        <taxon>Malpighiales</taxon>
        <taxon>Erythroxylaceae</taxon>
        <taxon>Erythroxylum</taxon>
    </lineage>
</organism>
<proteinExistence type="predicted"/>
<comment type="caution">
    <text evidence="3">The sequence shown here is derived from an EMBL/GenBank/DDBJ whole genome shotgun (WGS) entry which is preliminary data.</text>
</comment>
<dbReference type="PANTHER" id="PTHR35311">
    <property type="entry name" value="KINETOCHORE-ASSOCIATED PROTEIN KNL-2 HOMOLOG"/>
    <property type="match status" value="1"/>
</dbReference>
<dbReference type="AlphaFoldDB" id="A0AAV8STP7"/>
<evidence type="ECO:0000313" key="3">
    <source>
        <dbReference type="EMBL" id="KAJ8755295.1"/>
    </source>
</evidence>
<feature type="region of interest" description="Disordered" evidence="1">
    <location>
        <begin position="296"/>
        <end position="337"/>
    </location>
</feature>
<dbReference type="EMBL" id="JAIWQS010000009">
    <property type="protein sequence ID" value="KAJ8755295.1"/>
    <property type="molecule type" value="Genomic_DNA"/>
</dbReference>
<feature type="compositionally biased region" description="Polar residues" evidence="1">
    <location>
        <begin position="43"/>
        <end position="55"/>
    </location>
</feature>
<dbReference type="PANTHER" id="PTHR35311:SF1">
    <property type="entry name" value="PROTEIN EMBRYO DEFECTIVE 1674"/>
    <property type="match status" value="1"/>
</dbReference>
<gene>
    <name evidence="3" type="ORF">K2173_019093</name>
</gene>
<evidence type="ECO:0000313" key="4">
    <source>
        <dbReference type="Proteomes" id="UP001159364"/>
    </source>
</evidence>
<dbReference type="Pfam" id="PF09133">
    <property type="entry name" value="SANTA"/>
    <property type="match status" value="1"/>
</dbReference>
<dbReference type="Proteomes" id="UP001159364">
    <property type="component" value="Linkage Group LG09"/>
</dbReference>
<feature type="domain" description="SANTA" evidence="2">
    <location>
        <begin position="74"/>
        <end position="161"/>
    </location>
</feature>
<dbReference type="InterPro" id="IPR015216">
    <property type="entry name" value="SANTA"/>
</dbReference>
<name>A0AAV8STP7_9ROSI</name>
<evidence type="ECO:0000259" key="2">
    <source>
        <dbReference type="Pfam" id="PF09133"/>
    </source>
</evidence>
<feature type="compositionally biased region" description="Polar residues" evidence="1">
    <location>
        <begin position="266"/>
        <end position="284"/>
    </location>
</feature>
<feature type="region of interest" description="Disordered" evidence="1">
    <location>
        <begin position="241"/>
        <end position="284"/>
    </location>
</feature>
<sequence>MTATATSTATTDDHPKQRKERRRETVIIDGQSEDSTETRESKTSPFPQSNANQEQKPLARTPLTPVSSLFLKSVILYDWWLARADGKGLAVAGFADKKQGARVFCSAAISRRINTNTLETIDCIKITVTGLINRFRTLQNGFSLEVCSHFLLGFPYYWKDYATWSCVEESSKEDVPARKSGHQINSVSSGAGSSTSPSVSIDDLPARRISDFFLRLDSNIFSLDHILQNFCSTTSKHTQAAAQSEDESESSKACKKAKPNQKKSNTDVQSDSASDKFTNSSTGVVTRSMSRLRKLGTVEERGSSSYIVDCKDLRKKPSKKPPPTPSSKGRMENPSQMNVLHIFTLQS</sequence>
<feature type="region of interest" description="Disordered" evidence="1">
    <location>
        <begin position="1"/>
        <end position="58"/>
    </location>
</feature>
<feature type="region of interest" description="Disordered" evidence="1">
    <location>
        <begin position="175"/>
        <end position="200"/>
    </location>
</feature>
<keyword evidence="4" id="KW-1185">Reference proteome</keyword>
<reference evidence="3 4" key="1">
    <citation type="submission" date="2021-09" db="EMBL/GenBank/DDBJ databases">
        <title>Genomic insights and catalytic innovation underlie evolution of tropane alkaloids biosynthesis.</title>
        <authorList>
            <person name="Wang Y.-J."/>
            <person name="Tian T."/>
            <person name="Huang J.-P."/>
            <person name="Huang S.-X."/>
        </authorList>
    </citation>
    <scope>NUCLEOTIDE SEQUENCE [LARGE SCALE GENOMIC DNA]</scope>
    <source>
        <strain evidence="3">KIB-2018</strain>
        <tissue evidence="3">Leaf</tissue>
    </source>
</reference>
<accession>A0AAV8STP7</accession>
<feature type="compositionally biased region" description="Low complexity" evidence="1">
    <location>
        <begin position="186"/>
        <end position="200"/>
    </location>
</feature>
<feature type="compositionally biased region" description="Low complexity" evidence="1">
    <location>
        <begin position="1"/>
        <end position="10"/>
    </location>
</feature>
<protein>
    <recommendedName>
        <fullName evidence="2">SANTA domain-containing protein</fullName>
    </recommendedName>
</protein>
<evidence type="ECO:0000256" key="1">
    <source>
        <dbReference type="SAM" id="MobiDB-lite"/>
    </source>
</evidence>